<keyword evidence="3" id="KW-1185">Reference proteome</keyword>
<protein>
    <submittedName>
        <fullName evidence="2">Type VI secretion system protein ImpA</fullName>
    </submittedName>
</protein>
<organism evidence="2 3">
    <name type="scientific">Enterobacillus tribolii</name>
    <dbReference type="NCBI Taxonomy" id="1487935"/>
    <lineage>
        <taxon>Bacteria</taxon>
        <taxon>Pseudomonadati</taxon>
        <taxon>Pseudomonadota</taxon>
        <taxon>Gammaproteobacteria</taxon>
        <taxon>Enterobacterales</taxon>
        <taxon>Hafniaceae</taxon>
        <taxon>Enterobacillus</taxon>
    </lineage>
</organism>
<evidence type="ECO:0000313" key="2">
    <source>
        <dbReference type="EMBL" id="RDK86801.1"/>
    </source>
</evidence>
<dbReference type="InterPro" id="IPR017740">
    <property type="entry name" value="TssA-like"/>
</dbReference>
<gene>
    <name evidence="2" type="ORF">C8D90_11075</name>
</gene>
<dbReference type="OrthoDB" id="9771118at2"/>
<dbReference type="Pfam" id="PF06812">
    <property type="entry name" value="ImpA_N"/>
    <property type="match status" value="1"/>
</dbReference>
<name>A0A370QEM9_9GAMM</name>
<evidence type="ECO:0000259" key="1">
    <source>
        <dbReference type="Pfam" id="PF06812"/>
    </source>
</evidence>
<proteinExistence type="predicted"/>
<dbReference type="RefSeq" id="WP_115459973.1">
    <property type="nucleotide sequence ID" value="NZ_QRAP01000010.1"/>
</dbReference>
<dbReference type="InterPro" id="IPR010657">
    <property type="entry name" value="ImpA_N"/>
</dbReference>
<reference evidence="2 3" key="1">
    <citation type="submission" date="2018-07" db="EMBL/GenBank/DDBJ databases">
        <title>Genomic Encyclopedia of Type Strains, Phase IV (KMG-IV): sequencing the most valuable type-strain genomes for metagenomic binning, comparative biology and taxonomic classification.</title>
        <authorList>
            <person name="Goeker M."/>
        </authorList>
    </citation>
    <scope>NUCLEOTIDE SEQUENCE [LARGE SCALE GENOMIC DNA]</scope>
    <source>
        <strain evidence="2 3">DSM 103736</strain>
    </source>
</reference>
<comment type="caution">
    <text evidence="2">The sequence shown here is derived from an EMBL/GenBank/DDBJ whole genome shotgun (WGS) entry which is preliminary data.</text>
</comment>
<dbReference type="AlphaFoldDB" id="A0A370QEM9"/>
<evidence type="ECO:0000313" key="3">
    <source>
        <dbReference type="Proteomes" id="UP000254848"/>
    </source>
</evidence>
<dbReference type="EMBL" id="QRAP01000010">
    <property type="protein sequence ID" value="RDK86801.1"/>
    <property type="molecule type" value="Genomic_DNA"/>
</dbReference>
<dbReference type="Proteomes" id="UP000254848">
    <property type="component" value="Unassembled WGS sequence"/>
</dbReference>
<sequence>MADIFSQELYGVEFDPLYGEIESTLTQMDESSDPLSGPDNTAQINWNQLSEQAGKLLEQCYDLRVALWAIRANLHQDGISSLYHGIVELSQLVLNRSDAIYPKSEEGNINGGHAAALGWLSTPQFIAELKSAKLTKEHGVRLSDLINVDAAISSERTFSSSSATLLVINTYYQKNGLPDIKEQISAINQAIENVENYANQYTEGYQLDCRPLRSFLTKVLSQINQLSVVADIDDEHIIDAEVKSSDLSEDSLLDSREINVRSRQEIILMLDRILDYFQRHEPSHPAPIFIRRSKQMIGMDFVSIVEDLLPESMSTLQQYTGK</sequence>
<dbReference type="PANTHER" id="PTHR37951">
    <property type="entry name" value="CYTOPLASMIC PROTEIN-RELATED"/>
    <property type="match status" value="1"/>
</dbReference>
<feature type="domain" description="ImpA N-terminal" evidence="1">
    <location>
        <begin position="12"/>
        <end position="120"/>
    </location>
</feature>
<dbReference type="PANTHER" id="PTHR37951:SF1">
    <property type="entry name" value="TYPE VI SECRETION SYSTEM COMPONENT TSSA1"/>
    <property type="match status" value="1"/>
</dbReference>
<accession>A0A370QEM9</accession>